<dbReference type="InterPro" id="IPR050490">
    <property type="entry name" value="Bact_solute-bd_prot1"/>
</dbReference>
<gene>
    <name evidence="7" type="ORF">NB037_02125</name>
</gene>
<evidence type="ECO:0000256" key="4">
    <source>
        <dbReference type="ARBA" id="ARBA00023139"/>
    </source>
</evidence>
<dbReference type="PANTHER" id="PTHR43649:SF33">
    <property type="entry name" value="POLYGALACTURONAN_RHAMNOGALACTURONAN-BINDING PROTEIN YTCQ"/>
    <property type="match status" value="1"/>
</dbReference>
<organism evidence="7 8">
    <name type="scientific">Rathayibacter rubneri</name>
    <dbReference type="NCBI Taxonomy" id="2950106"/>
    <lineage>
        <taxon>Bacteria</taxon>
        <taxon>Bacillati</taxon>
        <taxon>Actinomycetota</taxon>
        <taxon>Actinomycetes</taxon>
        <taxon>Micrococcales</taxon>
        <taxon>Microbacteriaceae</taxon>
        <taxon>Rathayibacter</taxon>
    </lineage>
</organism>
<sequence>MQAHGLGPAMGRRVLLSGALGLVGMSVLASCTAQGASSDSAAVDEDGVAKVDFWGWVPGLEDMVATWNSANADVQVSFHRMTGDDGAKVKAAVDAGAGPDLVQLSSHDLPEYVIAGRVQDISEYTEGVAEKFTESSWSQVRFNDGVYGVPQGIGPAGMMYREDLFAQYGIEVPETWDDYVAAARTLHAANPEVYIAGFSPTEIGQWMQEVWQAEGSWFGIDGDQWIVSVNSPESKLVAERWQLLLDEGLVKVTQMWTPDYWADIAAGRIATVSYAAWFPNLLAENVGDTAGKWKIAPLPVNAGSTAAGESGGAAVVALKGAKNLEASARFAVWLNSADENQDTLITVGGLFPSTVVGLASPALEQPQPFFGGQVTSEVFVEAAKNTPSTWVDGPAFSSVQTGITDGFSLVATGSTTFVEVLDEVQADTIATMESSGLNVKGA</sequence>
<keyword evidence="3" id="KW-0472">Membrane</keyword>
<feature type="signal peptide" evidence="6">
    <location>
        <begin position="1"/>
        <end position="29"/>
    </location>
</feature>
<keyword evidence="1" id="KW-1003">Cell membrane</keyword>
<dbReference type="Proteomes" id="UP001155240">
    <property type="component" value="Unassembled WGS sequence"/>
</dbReference>
<evidence type="ECO:0000256" key="5">
    <source>
        <dbReference type="ARBA" id="ARBA00023288"/>
    </source>
</evidence>
<evidence type="ECO:0000256" key="1">
    <source>
        <dbReference type="ARBA" id="ARBA00022475"/>
    </source>
</evidence>
<keyword evidence="2 6" id="KW-0732">Signal</keyword>
<dbReference type="RefSeq" id="WP_251943201.1">
    <property type="nucleotide sequence ID" value="NZ_JAMRYM010000003.1"/>
</dbReference>
<name>A0A9X2DU61_9MICO</name>
<accession>A0A9X2DU61</accession>
<evidence type="ECO:0000313" key="7">
    <source>
        <dbReference type="EMBL" id="MCM6761205.1"/>
    </source>
</evidence>
<keyword evidence="4" id="KW-0564">Palmitate</keyword>
<feature type="chain" id="PRO_5040929691" evidence="6">
    <location>
        <begin position="30"/>
        <end position="442"/>
    </location>
</feature>
<reference evidence="7" key="1">
    <citation type="submission" date="2022-06" db="EMBL/GenBank/DDBJ databases">
        <title>Whole genome shotgun sequencing (WGS) of Rathayibacter sp. ZW T2_19, isolated from stored onions (Allium cepa).</title>
        <authorList>
            <person name="Stoll D.A."/>
            <person name="Huch M."/>
        </authorList>
    </citation>
    <scope>NUCLEOTIDE SEQUENCE</scope>
    <source>
        <strain evidence="7">ZW T2_19</strain>
    </source>
</reference>
<evidence type="ECO:0000256" key="3">
    <source>
        <dbReference type="ARBA" id="ARBA00023136"/>
    </source>
</evidence>
<comment type="caution">
    <text evidence="7">The sequence shown here is derived from an EMBL/GenBank/DDBJ whole genome shotgun (WGS) entry which is preliminary data.</text>
</comment>
<dbReference type="PANTHER" id="PTHR43649">
    <property type="entry name" value="ARABINOSE-BINDING PROTEIN-RELATED"/>
    <property type="match status" value="1"/>
</dbReference>
<dbReference type="Pfam" id="PF01547">
    <property type="entry name" value="SBP_bac_1"/>
    <property type="match status" value="1"/>
</dbReference>
<keyword evidence="8" id="KW-1185">Reference proteome</keyword>
<evidence type="ECO:0000256" key="2">
    <source>
        <dbReference type="ARBA" id="ARBA00022729"/>
    </source>
</evidence>
<evidence type="ECO:0000256" key="6">
    <source>
        <dbReference type="SAM" id="SignalP"/>
    </source>
</evidence>
<dbReference type="AlphaFoldDB" id="A0A9X2DU61"/>
<keyword evidence="5" id="KW-0449">Lipoprotein</keyword>
<proteinExistence type="predicted"/>
<dbReference type="Gene3D" id="3.40.190.10">
    <property type="entry name" value="Periplasmic binding protein-like II"/>
    <property type="match status" value="3"/>
</dbReference>
<dbReference type="EMBL" id="JAMRYM010000003">
    <property type="protein sequence ID" value="MCM6761205.1"/>
    <property type="molecule type" value="Genomic_DNA"/>
</dbReference>
<protein>
    <submittedName>
        <fullName evidence="7">Extracellular solute-binding protein</fullName>
    </submittedName>
</protein>
<evidence type="ECO:0000313" key="8">
    <source>
        <dbReference type="Proteomes" id="UP001155240"/>
    </source>
</evidence>
<dbReference type="SUPFAM" id="SSF53850">
    <property type="entry name" value="Periplasmic binding protein-like II"/>
    <property type="match status" value="1"/>
</dbReference>
<dbReference type="InterPro" id="IPR006059">
    <property type="entry name" value="SBP"/>
</dbReference>